<dbReference type="Pfam" id="PF02770">
    <property type="entry name" value="Acyl-CoA_dh_M"/>
    <property type="match status" value="1"/>
</dbReference>
<sequence>MLVFFLGRSYGDAMRLTQDHEDFRAGVRRFVDRDVNPHVDEWEKSHFPAHELFPKAAELGLLGIEYEPEYGGLGADHSFTMIAAEEYGRMHSAGISMALGVQTMMATPSLAELGTPEQKKQFLAPAIAGEAVAAIGVTEPDTGSDVARLRTRARRDGDDWVITGRKMYITNGSQADWICLLARTSDEGGYRGMSQIILPTKSEGFSVSRLLDKMGNRSSDTAELVLDEVRVPVANTIGEVGRGFQQQMKQFVIERMFAAYSAIGQCNHALERTREYIAQRTVFGKPLAERQYVAFRLTELQAKVDLLRSHNLQTCETLLAGEDITRMASIGKLTAGRLVREVADTCMQFHGGMGYIEETWTARFMRDTRLGSIGGGADEVMLQVLARLDGLPA</sequence>
<dbReference type="PROSITE" id="PS00073">
    <property type="entry name" value="ACYL_COA_DH_2"/>
    <property type="match status" value="1"/>
</dbReference>
<dbReference type="AlphaFoldDB" id="A0A3D9UQD0"/>
<dbReference type="InterPro" id="IPR006091">
    <property type="entry name" value="Acyl-CoA_Oxase/DH_mid-dom"/>
</dbReference>
<name>A0A3D9UQD0_9MICO</name>
<dbReference type="EMBL" id="QTUA01000001">
    <property type="protein sequence ID" value="REF31466.1"/>
    <property type="molecule type" value="Genomic_DNA"/>
</dbReference>
<organism evidence="10 11">
    <name type="scientific">Calidifontibacter indicus</name>
    <dbReference type="NCBI Taxonomy" id="419650"/>
    <lineage>
        <taxon>Bacteria</taxon>
        <taxon>Bacillati</taxon>
        <taxon>Actinomycetota</taxon>
        <taxon>Actinomycetes</taxon>
        <taxon>Micrococcales</taxon>
        <taxon>Dermacoccaceae</taxon>
        <taxon>Calidifontibacter</taxon>
    </lineage>
</organism>
<dbReference type="InterPro" id="IPR009100">
    <property type="entry name" value="AcylCoA_DH/oxidase_NM_dom_sf"/>
</dbReference>
<feature type="domain" description="Acyl-CoA dehydrogenase/oxidase N-terminal" evidence="9">
    <location>
        <begin position="17"/>
        <end position="130"/>
    </location>
</feature>
<keyword evidence="5 6" id="KW-0560">Oxidoreductase</keyword>
<comment type="cofactor">
    <cofactor evidence="1 6">
        <name>FAD</name>
        <dbReference type="ChEBI" id="CHEBI:57692"/>
    </cofactor>
</comment>
<dbReference type="Pfam" id="PF00441">
    <property type="entry name" value="Acyl-CoA_dh_1"/>
    <property type="match status" value="1"/>
</dbReference>
<evidence type="ECO:0000259" key="7">
    <source>
        <dbReference type="Pfam" id="PF00441"/>
    </source>
</evidence>
<feature type="domain" description="Acyl-CoA dehydrogenase/oxidase C-terminal" evidence="7">
    <location>
        <begin position="241"/>
        <end position="387"/>
    </location>
</feature>
<reference evidence="10 11" key="1">
    <citation type="submission" date="2018-08" db="EMBL/GenBank/DDBJ databases">
        <title>Sequencing the genomes of 1000 actinobacteria strains.</title>
        <authorList>
            <person name="Klenk H.-P."/>
        </authorList>
    </citation>
    <scope>NUCLEOTIDE SEQUENCE [LARGE SCALE GENOMIC DNA]</scope>
    <source>
        <strain evidence="10 11">DSM 22967</strain>
    </source>
</reference>
<dbReference type="InterPro" id="IPR009075">
    <property type="entry name" value="AcylCo_DH/oxidase_C"/>
</dbReference>
<dbReference type="PANTHER" id="PTHR48083">
    <property type="entry name" value="MEDIUM-CHAIN SPECIFIC ACYL-COA DEHYDROGENASE, MITOCHONDRIAL-RELATED"/>
    <property type="match status" value="1"/>
</dbReference>
<dbReference type="InterPro" id="IPR046373">
    <property type="entry name" value="Acyl-CoA_Oxase/DH_mid-dom_sf"/>
</dbReference>
<evidence type="ECO:0000256" key="4">
    <source>
        <dbReference type="ARBA" id="ARBA00022827"/>
    </source>
</evidence>
<evidence type="ECO:0000313" key="11">
    <source>
        <dbReference type="Proteomes" id="UP000256253"/>
    </source>
</evidence>
<evidence type="ECO:0000256" key="2">
    <source>
        <dbReference type="ARBA" id="ARBA00009347"/>
    </source>
</evidence>
<dbReference type="InterPro" id="IPR037069">
    <property type="entry name" value="AcylCoA_DH/ox_N_sf"/>
</dbReference>
<dbReference type="GO" id="GO:0050660">
    <property type="term" value="F:flavin adenine dinucleotide binding"/>
    <property type="evidence" value="ECO:0007669"/>
    <property type="project" value="InterPro"/>
</dbReference>
<dbReference type="GO" id="GO:0005737">
    <property type="term" value="C:cytoplasm"/>
    <property type="evidence" value="ECO:0007669"/>
    <property type="project" value="TreeGrafter"/>
</dbReference>
<keyword evidence="11" id="KW-1185">Reference proteome</keyword>
<keyword evidence="4 6" id="KW-0274">FAD</keyword>
<dbReference type="InterPro" id="IPR006089">
    <property type="entry name" value="Acyl-CoA_DH_CS"/>
</dbReference>
<evidence type="ECO:0000259" key="8">
    <source>
        <dbReference type="Pfam" id="PF02770"/>
    </source>
</evidence>
<evidence type="ECO:0000256" key="1">
    <source>
        <dbReference type="ARBA" id="ARBA00001974"/>
    </source>
</evidence>
<dbReference type="InterPro" id="IPR036250">
    <property type="entry name" value="AcylCo_DH-like_C"/>
</dbReference>
<gene>
    <name evidence="10" type="ORF">DFJ65_2534</name>
</gene>
<dbReference type="InterPro" id="IPR013786">
    <property type="entry name" value="AcylCoA_DH/ox_N"/>
</dbReference>
<dbReference type="Gene3D" id="1.20.140.10">
    <property type="entry name" value="Butyryl-CoA Dehydrogenase, subunit A, domain 3"/>
    <property type="match status" value="1"/>
</dbReference>
<proteinExistence type="inferred from homology"/>
<dbReference type="Gene3D" id="1.10.540.10">
    <property type="entry name" value="Acyl-CoA dehydrogenase/oxidase, N-terminal domain"/>
    <property type="match status" value="1"/>
</dbReference>
<keyword evidence="3 6" id="KW-0285">Flavoprotein</keyword>
<dbReference type="InterPro" id="IPR050741">
    <property type="entry name" value="Acyl-CoA_dehydrogenase"/>
</dbReference>
<dbReference type="Pfam" id="PF02771">
    <property type="entry name" value="Acyl-CoA_dh_N"/>
    <property type="match status" value="1"/>
</dbReference>
<dbReference type="Proteomes" id="UP000256253">
    <property type="component" value="Unassembled WGS sequence"/>
</dbReference>
<dbReference type="SUPFAM" id="SSF56645">
    <property type="entry name" value="Acyl-CoA dehydrogenase NM domain-like"/>
    <property type="match status" value="1"/>
</dbReference>
<dbReference type="SUPFAM" id="SSF47203">
    <property type="entry name" value="Acyl-CoA dehydrogenase C-terminal domain-like"/>
    <property type="match status" value="1"/>
</dbReference>
<dbReference type="Gene3D" id="2.40.110.10">
    <property type="entry name" value="Butyryl-CoA Dehydrogenase, subunit A, domain 2"/>
    <property type="match status" value="1"/>
</dbReference>
<protein>
    <submittedName>
        <fullName evidence="10">Citronellyl-CoA dehydrogenase</fullName>
    </submittedName>
</protein>
<evidence type="ECO:0000256" key="6">
    <source>
        <dbReference type="RuleBase" id="RU362125"/>
    </source>
</evidence>
<dbReference type="GO" id="GO:0003995">
    <property type="term" value="F:acyl-CoA dehydrogenase activity"/>
    <property type="evidence" value="ECO:0007669"/>
    <property type="project" value="InterPro"/>
</dbReference>
<dbReference type="PANTHER" id="PTHR48083:SF6">
    <property type="entry name" value="ACYL-COA DEHYDROGENASE 6"/>
    <property type="match status" value="1"/>
</dbReference>
<evidence type="ECO:0000259" key="9">
    <source>
        <dbReference type="Pfam" id="PF02771"/>
    </source>
</evidence>
<dbReference type="GO" id="GO:0033539">
    <property type="term" value="P:fatty acid beta-oxidation using acyl-CoA dehydrogenase"/>
    <property type="evidence" value="ECO:0007669"/>
    <property type="project" value="TreeGrafter"/>
</dbReference>
<accession>A0A3D9UQD0</accession>
<comment type="similarity">
    <text evidence="2 6">Belongs to the acyl-CoA dehydrogenase family.</text>
</comment>
<dbReference type="FunFam" id="2.40.110.10:FF:000009">
    <property type="entry name" value="Acyl-CoA dehydrogenase"/>
    <property type="match status" value="1"/>
</dbReference>
<evidence type="ECO:0000256" key="3">
    <source>
        <dbReference type="ARBA" id="ARBA00022630"/>
    </source>
</evidence>
<feature type="domain" description="Acyl-CoA oxidase/dehydrogenase middle" evidence="8">
    <location>
        <begin position="134"/>
        <end position="229"/>
    </location>
</feature>
<comment type="caution">
    <text evidence="10">The sequence shown here is derived from an EMBL/GenBank/DDBJ whole genome shotgun (WGS) entry which is preliminary data.</text>
</comment>
<evidence type="ECO:0000313" key="10">
    <source>
        <dbReference type="EMBL" id="REF31466.1"/>
    </source>
</evidence>
<evidence type="ECO:0000256" key="5">
    <source>
        <dbReference type="ARBA" id="ARBA00023002"/>
    </source>
</evidence>